<comment type="caution">
    <text evidence="1">The sequence shown here is derived from an EMBL/GenBank/DDBJ whole genome shotgun (WGS) entry which is preliminary data.</text>
</comment>
<gene>
    <name evidence="1" type="ORF">GCM10025881_05300</name>
</gene>
<evidence type="ECO:0000313" key="1">
    <source>
        <dbReference type="EMBL" id="GMA93706.1"/>
    </source>
</evidence>
<reference evidence="2" key="1">
    <citation type="journal article" date="2019" name="Int. J. Syst. Evol. Microbiol.">
        <title>The Global Catalogue of Microorganisms (GCM) 10K type strain sequencing project: providing services to taxonomists for standard genome sequencing and annotation.</title>
        <authorList>
            <consortium name="The Broad Institute Genomics Platform"/>
            <consortium name="The Broad Institute Genome Sequencing Center for Infectious Disease"/>
            <person name="Wu L."/>
            <person name="Ma J."/>
        </authorList>
    </citation>
    <scope>NUCLEOTIDE SEQUENCE [LARGE SCALE GENOMIC DNA]</scope>
    <source>
        <strain evidence="2">NBRC 108894</strain>
    </source>
</reference>
<evidence type="ECO:0008006" key="3">
    <source>
        <dbReference type="Google" id="ProtNLM"/>
    </source>
</evidence>
<evidence type="ECO:0000313" key="2">
    <source>
        <dbReference type="Proteomes" id="UP001157034"/>
    </source>
</evidence>
<organism evidence="1 2">
    <name type="scientific">Pseudolysinimonas kribbensis</name>
    <dbReference type="NCBI Taxonomy" id="433641"/>
    <lineage>
        <taxon>Bacteria</taxon>
        <taxon>Bacillati</taxon>
        <taxon>Actinomycetota</taxon>
        <taxon>Actinomycetes</taxon>
        <taxon>Micrococcales</taxon>
        <taxon>Microbacteriaceae</taxon>
        <taxon>Pseudolysinimonas</taxon>
    </lineage>
</organism>
<keyword evidence="2" id="KW-1185">Reference proteome</keyword>
<sequence length="149" mass="15506">MPTPTTSVVATPVGKSCAQLISADTIYAFNPNFVPLSSWKPSAGTAAAQATAYKGVACRWQNETSNDVIDLSVADLDAATIESLKNQAVDKSTLVPTYDGADEGYFSEGDGTGTAIVFVKSSWIVLTSQQFAEPGDPADLVASVLAALR</sequence>
<protein>
    <recommendedName>
        <fullName evidence="3">DUF3558 domain-containing protein</fullName>
    </recommendedName>
</protein>
<dbReference type="Proteomes" id="UP001157034">
    <property type="component" value="Unassembled WGS sequence"/>
</dbReference>
<proteinExistence type="predicted"/>
<name>A0ABQ6K1S5_9MICO</name>
<dbReference type="EMBL" id="BSVB01000001">
    <property type="protein sequence ID" value="GMA93706.1"/>
    <property type="molecule type" value="Genomic_DNA"/>
</dbReference>
<accession>A0ABQ6K1S5</accession>